<feature type="transmembrane region" description="Helical" evidence="6">
    <location>
        <begin position="178"/>
        <end position="206"/>
    </location>
</feature>
<dbReference type="PROSITE" id="PS50262">
    <property type="entry name" value="G_PROTEIN_RECEP_F1_2"/>
    <property type="match status" value="1"/>
</dbReference>
<proteinExistence type="predicted"/>
<keyword evidence="3 6" id="KW-1133">Transmembrane helix</keyword>
<name>A0A9Q0YQK1_HOLLE</name>
<evidence type="ECO:0000256" key="5">
    <source>
        <dbReference type="SAM" id="MobiDB-lite"/>
    </source>
</evidence>
<organism evidence="8 9">
    <name type="scientific">Holothuria leucospilota</name>
    <name type="common">Black long sea cucumber</name>
    <name type="synonym">Mertensiothuria leucospilota</name>
    <dbReference type="NCBI Taxonomy" id="206669"/>
    <lineage>
        <taxon>Eukaryota</taxon>
        <taxon>Metazoa</taxon>
        <taxon>Echinodermata</taxon>
        <taxon>Eleutherozoa</taxon>
        <taxon>Echinozoa</taxon>
        <taxon>Holothuroidea</taxon>
        <taxon>Aspidochirotacea</taxon>
        <taxon>Aspidochirotida</taxon>
        <taxon>Holothuriidae</taxon>
        <taxon>Holothuria</taxon>
    </lineage>
</organism>
<dbReference type="GO" id="GO:0004930">
    <property type="term" value="F:G protein-coupled receptor activity"/>
    <property type="evidence" value="ECO:0007669"/>
    <property type="project" value="InterPro"/>
</dbReference>
<evidence type="ECO:0000259" key="7">
    <source>
        <dbReference type="PROSITE" id="PS50262"/>
    </source>
</evidence>
<evidence type="ECO:0000256" key="6">
    <source>
        <dbReference type="SAM" id="Phobius"/>
    </source>
</evidence>
<dbReference type="InterPro" id="IPR017452">
    <property type="entry name" value="GPCR_Rhodpsn_7TM"/>
</dbReference>
<reference evidence="8" key="1">
    <citation type="submission" date="2021-10" db="EMBL/GenBank/DDBJ databases">
        <title>Tropical sea cucumber genome reveals ecological adaptation and Cuvierian tubules defense mechanism.</title>
        <authorList>
            <person name="Chen T."/>
        </authorList>
    </citation>
    <scope>NUCLEOTIDE SEQUENCE</scope>
    <source>
        <strain evidence="8">Nanhai2018</strain>
        <tissue evidence="8">Muscle</tissue>
    </source>
</reference>
<evidence type="ECO:0000256" key="4">
    <source>
        <dbReference type="ARBA" id="ARBA00023136"/>
    </source>
</evidence>
<evidence type="ECO:0000256" key="2">
    <source>
        <dbReference type="ARBA" id="ARBA00022692"/>
    </source>
</evidence>
<evidence type="ECO:0000313" key="8">
    <source>
        <dbReference type="EMBL" id="KAJ8024522.1"/>
    </source>
</evidence>
<comment type="caution">
    <text evidence="8">The sequence shown here is derived from an EMBL/GenBank/DDBJ whole genome shotgun (WGS) entry which is preliminary data.</text>
</comment>
<dbReference type="InterPro" id="IPR000276">
    <property type="entry name" value="GPCR_Rhodpsn"/>
</dbReference>
<keyword evidence="8" id="KW-0675">Receptor</keyword>
<dbReference type="CDD" id="cd00637">
    <property type="entry name" value="7tm_classA_rhodopsin-like"/>
    <property type="match status" value="1"/>
</dbReference>
<accession>A0A9Q0YQK1</accession>
<gene>
    <name evidence="8" type="ORF">HOLleu_34451</name>
</gene>
<dbReference type="PANTHER" id="PTHR45698">
    <property type="entry name" value="TRACE AMINE-ASSOCIATED RECEPTOR 19N-RELATED"/>
    <property type="match status" value="1"/>
</dbReference>
<dbReference type="Proteomes" id="UP001152320">
    <property type="component" value="Chromosome 18"/>
</dbReference>
<dbReference type="Pfam" id="PF00001">
    <property type="entry name" value="7tm_1"/>
    <property type="match status" value="1"/>
</dbReference>
<feature type="compositionally biased region" description="Low complexity" evidence="5">
    <location>
        <begin position="310"/>
        <end position="321"/>
    </location>
</feature>
<evidence type="ECO:0000256" key="1">
    <source>
        <dbReference type="ARBA" id="ARBA00004370"/>
    </source>
</evidence>
<dbReference type="PRINTS" id="PR00237">
    <property type="entry name" value="GPCRRHODOPSN"/>
</dbReference>
<dbReference type="EMBL" id="JAIZAY010000018">
    <property type="protein sequence ID" value="KAJ8024522.1"/>
    <property type="molecule type" value="Genomic_DNA"/>
</dbReference>
<protein>
    <submittedName>
        <fullName evidence="8">Allatostatin-A receptor</fullName>
    </submittedName>
</protein>
<dbReference type="PANTHER" id="PTHR45698:SF1">
    <property type="entry name" value="TRACE AMINE-ASSOCIATED RECEPTOR 13C-LIKE"/>
    <property type="match status" value="1"/>
</dbReference>
<keyword evidence="2 6" id="KW-0812">Transmembrane</keyword>
<evidence type="ECO:0000256" key="3">
    <source>
        <dbReference type="ARBA" id="ARBA00022989"/>
    </source>
</evidence>
<dbReference type="GO" id="GO:0016020">
    <property type="term" value="C:membrane"/>
    <property type="evidence" value="ECO:0007669"/>
    <property type="project" value="UniProtKB-SubCell"/>
</dbReference>
<feature type="transmembrane region" description="Helical" evidence="6">
    <location>
        <begin position="17"/>
        <end position="37"/>
    </location>
</feature>
<sequence length="330" mass="37581">MCNYTQPDDLEVLKTTISTVIGFTGLLGNAFVIVIFLTNQKIFSTITNLLILNQSAIDLAVSGVFLLLQFDEYLPFNSGSTILNTIACKVWTSEYLLWSLYVCSSMNLVAISLERYCATCFSIKHLTFFTRKKTKFIMLCVWLFGFVYECHWPLGFTYQLNSVTNTSECKQVQREQTGLVVLAGIFFFCVEYFVPVAVMTFSYWRIITMLKMRGKQREFFRRAKHSVTKTLLIVSVMFVICWGPAEIEYLLFNLGVDICFGGPIHQLGITLVQLNACLNPCIYSLQYNQFKSILKRTFCPTCLGLDKDSSSSNQGMTSNSNTKNYSHNNI</sequence>
<dbReference type="AlphaFoldDB" id="A0A9Q0YQK1"/>
<feature type="region of interest" description="Disordered" evidence="5">
    <location>
        <begin position="308"/>
        <end position="330"/>
    </location>
</feature>
<dbReference type="SUPFAM" id="SSF81321">
    <property type="entry name" value="Family A G protein-coupled receptor-like"/>
    <property type="match status" value="1"/>
</dbReference>
<feature type="transmembrane region" description="Helical" evidence="6">
    <location>
        <begin position="136"/>
        <end position="158"/>
    </location>
</feature>
<evidence type="ECO:0000313" key="9">
    <source>
        <dbReference type="Proteomes" id="UP001152320"/>
    </source>
</evidence>
<keyword evidence="9" id="KW-1185">Reference proteome</keyword>
<dbReference type="Gene3D" id="1.20.1070.10">
    <property type="entry name" value="Rhodopsin 7-helix transmembrane proteins"/>
    <property type="match status" value="1"/>
</dbReference>
<dbReference type="OrthoDB" id="10042731at2759"/>
<feature type="domain" description="G-protein coupled receptors family 1 profile" evidence="7">
    <location>
        <begin position="28"/>
        <end position="283"/>
    </location>
</feature>
<feature type="transmembrane region" description="Helical" evidence="6">
    <location>
        <begin position="49"/>
        <end position="70"/>
    </location>
</feature>
<keyword evidence="4 6" id="KW-0472">Membrane</keyword>
<feature type="transmembrane region" description="Helical" evidence="6">
    <location>
        <begin position="95"/>
        <end position="116"/>
    </location>
</feature>
<feature type="transmembrane region" description="Helical" evidence="6">
    <location>
        <begin position="227"/>
        <end position="245"/>
    </location>
</feature>
<comment type="subcellular location">
    <subcellularLocation>
        <location evidence="1">Membrane</location>
    </subcellularLocation>
</comment>